<dbReference type="SUPFAM" id="SSF47413">
    <property type="entry name" value="lambda repressor-like DNA-binding domains"/>
    <property type="match status" value="1"/>
</dbReference>
<dbReference type="Pfam" id="PF00356">
    <property type="entry name" value="LacI"/>
    <property type="match status" value="1"/>
</dbReference>
<evidence type="ECO:0000256" key="1">
    <source>
        <dbReference type="ARBA" id="ARBA00022491"/>
    </source>
</evidence>
<dbReference type="AlphaFoldDB" id="A0A9X3E1Z8"/>
<evidence type="ECO:0000313" key="7">
    <source>
        <dbReference type="Proteomes" id="UP001144805"/>
    </source>
</evidence>
<dbReference type="SUPFAM" id="SSF53822">
    <property type="entry name" value="Periplasmic binding protein-like I"/>
    <property type="match status" value="1"/>
</dbReference>
<accession>A0A9X3E1Z8</accession>
<reference evidence="6" key="1">
    <citation type="submission" date="2022-11" db="EMBL/GenBank/DDBJ databases">
        <title>Biodiversity and phylogenetic relationships of bacteria.</title>
        <authorList>
            <person name="Machado R.A.R."/>
            <person name="Bhat A."/>
            <person name="Loulou A."/>
            <person name="Kallel S."/>
        </authorList>
    </citation>
    <scope>NUCLEOTIDE SEQUENCE</scope>
    <source>
        <strain evidence="6">K-TC2</strain>
    </source>
</reference>
<dbReference type="PROSITE" id="PS50932">
    <property type="entry name" value="HTH_LACI_2"/>
    <property type="match status" value="1"/>
</dbReference>
<comment type="caution">
    <text evidence="6">The sequence shown here is derived from an EMBL/GenBank/DDBJ whole genome shotgun (WGS) entry which is preliminary data.</text>
</comment>
<name>A0A9X3E1Z8_9HYPH</name>
<evidence type="ECO:0000256" key="3">
    <source>
        <dbReference type="ARBA" id="ARBA00023125"/>
    </source>
</evidence>
<dbReference type="RefSeq" id="WP_266339095.1">
    <property type="nucleotide sequence ID" value="NZ_JAPKNK010000005.1"/>
</dbReference>
<gene>
    <name evidence="6" type="ORF">OSH07_13025</name>
</gene>
<dbReference type="Gene3D" id="1.10.260.40">
    <property type="entry name" value="lambda repressor-like DNA-binding domains"/>
    <property type="match status" value="1"/>
</dbReference>
<dbReference type="CDD" id="cd01392">
    <property type="entry name" value="HTH_LacI"/>
    <property type="match status" value="1"/>
</dbReference>
<keyword evidence="4" id="KW-0804">Transcription</keyword>
<keyword evidence="3 6" id="KW-0238">DNA-binding</keyword>
<keyword evidence="7" id="KW-1185">Reference proteome</keyword>
<evidence type="ECO:0000259" key="5">
    <source>
        <dbReference type="PROSITE" id="PS50932"/>
    </source>
</evidence>
<keyword evidence="2" id="KW-0805">Transcription regulation</keyword>
<dbReference type="Proteomes" id="UP001144805">
    <property type="component" value="Unassembled WGS sequence"/>
</dbReference>
<dbReference type="InterPro" id="IPR000843">
    <property type="entry name" value="HTH_LacI"/>
</dbReference>
<dbReference type="InterPro" id="IPR010982">
    <property type="entry name" value="Lambda_DNA-bd_dom_sf"/>
</dbReference>
<organism evidence="6 7">
    <name type="scientific">Kaistia nematophila</name>
    <dbReference type="NCBI Taxonomy" id="2994654"/>
    <lineage>
        <taxon>Bacteria</taxon>
        <taxon>Pseudomonadati</taxon>
        <taxon>Pseudomonadota</taxon>
        <taxon>Alphaproteobacteria</taxon>
        <taxon>Hyphomicrobiales</taxon>
        <taxon>Kaistiaceae</taxon>
        <taxon>Kaistia</taxon>
    </lineage>
</organism>
<feature type="domain" description="HTH lacI-type" evidence="5">
    <location>
        <begin position="6"/>
        <end position="61"/>
    </location>
</feature>
<evidence type="ECO:0000256" key="4">
    <source>
        <dbReference type="ARBA" id="ARBA00023163"/>
    </source>
</evidence>
<sequence>MADAKVSLQDIAGRLGVSVKTVSGALHGGSIRMSDETRQKIKALADELGYVPNLVARGMRQGFLPILGIVADGLITQPFATEIMRSFDNAARADGLSVVVTNIGGRTIEASVAELQRLMPRTIAYASMYHQVVAIPDSLRGVISLMINCRDEAGVIPSLVPAEHDAAETIVEHLFTHERQKIAFLNLPGLIAARMREDGFRAAHAARGIEINEAWILPATRGPLYADRARSLVREHVAALFSGPARPDAILCGNDRVAMEVYGALRRQGLEIPDDVAIASFDNQVEIAARLDPPLTTMELPHRAIGRRAGEILSGHRKPTQKIDEIPFRLVERASV</sequence>
<dbReference type="PANTHER" id="PTHR30146:SF148">
    <property type="entry name" value="HTH-TYPE TRANSCRIPTIONAL REPRESSOR PURR-RELATED"/>
    <property type="match status" value="1"/>
</dbReference>
<dbReference type="InterPro" id="IPR046335">
    <property type="entry name" value="LacI/GalR-like_sensor"/>
</dbReference>
<keyword evidence="1" id="KW-0678">Repressor</keyword>
<dbReference type="CDD" id="cd06288">
    <property type="entry name" value="PBP1_sucrose_transcription_regulator"/>
    <property type="match status" value="1"/>
</dbReference>
<dbReference type="PANTHER" id="PTHR30146">
    <property type="entry name" value="LACI-RELATED TRANSCRIPTIONAL REPRESSOR"/>
    <property type="match status" value="1"/>
</dbReference>
<dbReference type="Pfam" id="PF13377">
    <property type="entry name" value="Peripla_BP_3"/>
    <property type="match status" value="1"/>
</dbReference>
<protein>
    <submittedName>
        <fullName evidence="6">LacI family DNA-binding transcriptional regulator</fullName>
    </submittedName>
</protein>
<dbReference type="Gene3D" id="3.40.50.2300">
    <property type="match status" value="2"/>
</dbReference>
<dbReference type="GO" id="GO:0003700">
    <property type="term" value="F:DNA-binding transcription factor activity"/>
    <property type="evidence" value="ECO:0007669"/>
    <property type="project" value="TreeGrafter"/>
</dbReference>
<dbReference type="GO" id="GO:0000976">
    <property type="term" value="F:transcription cis-regulatory region binding"/>
    <property type="evidence" value="ECO:0007669"/>
    <property type="project" value="TreeGrafter"/>
</dbReference>
<dbReference type="SMART" id="SM00354">
    <property type="entry name" value="HTH_LACI"/>
    <property type="match status" value="1"/>
</dbReference>
<proteinExistence type="predicted"/>
<dbReference type="EMBL" id="JAPKNK010000005">
    <property type="protein sequence ID" value="MCX5570120.1"/>
    <property type="molecule type" value="Genomic_DNA"/>
</dbReference>
<evidence type="ECO:0000313" key="6">
    <source>
        <dbReference type="EMBL" id="MCX5570120.1"/>
    </source>
</evidence>
<dbReference type="InterPro" id="IPR028082">
    <property type="entry name" value="Peripla_BP_I"/>
</dbReference>
<evidence type="ECO:0000256" key="2">
    <source>
        <dbReference type="ARBA" id="ARBA00023015"/>
    </source>
</evidence>